<dbReference type="Gene3D" id="3.80.10.10">
    <property type="entry name" value="Ribonuclease Inhibitor"/>
    <property type="match status" value="1"/>
</dbReference>
<gene>
    <name evidence="1" type="ORF">FKW77_003280</name>
</gene>
<proteinExistence type="predicted"/>
<dbReference type="InterPro" id="IPR032675">
    <property type="entry name" value="LRR_dom_sf"/>
</dbReference>
<name>A0A517KW19_9PEZI</name>
<reference evidence="1 2" key="1">
    <citation type="submission" date="2019-07" db="EMBL/GenBank/DDBJ databases">
        <title>Finished genome of Venturia effusa.</title>
        <authorList>
            <person name="Young C.A."/>
            <person name="Cox M.P."/>
            <person name="Ganley A.R.D."/>
            <person name="David W.J."/>
        </authorList>
    </citation>
    <scope>NUCLEOTIDE SEQUENCE [LARGE SCALE GENOMIC DNA]</scope>
    <source>
        <strain evidence="2">albino</strain>
    </source>
</reference>
<dbReference type="SUPFAM" id="SSF52047">
    <property type="entry name" value="RNI-like"/>
    <property type="match status" value="1"/>
</dbReference>
<dbReference type="AlphaFoldDB" id="A0A517KW19"/>
<accession>A0A517KW19</accession>
<evidence type="ECO:0000313" key="2">
    <source>
        <dbReference type="Proteomes" id="UP000316270"/>
    </source>
</evidence>
<dbReference type="OrthoDB" id="5356476at2759"/>
<dbReference type="EMBL" id="CP042185">
    <property type="protein sequence ID" value="QDS67565.1"/>
    <property type="molecule type" value="Genomic_DNA"/>
</dbReference>
<evidence type="ECO:0000313" key="1">
    <source>
        <dbReference type="EMBL" id="QDS67565.1"/>
    </source>
</evidence>
<sequence length="392" mass="43541">MSNAQPTTDASQAQGAQIPLQNFELPVFPREAGGLMALTLTSDIKLDEYSELLKKPSSVPRLPRSIQSLTLELFSLGYPPGFLTSLIKELPDLKTLVLYSQLFAGISPESKKDAVQFFANAKSLRSLHFLDVFAQPHFIQEIAPKIKERERGLMFLEVNYTFRHEDELFLERVSGPELPLLISPSLITCSLNVSVPDLTDDPDDPANLVHEIKKDTSRDGVLSYAQDDATNAALIKCLTAEESAPRALKLLNITLYTISLAQLQTLLEQHKGLLVLSVAVESPSADDVKKVLVDTLSVCKSLEQVEILFNLGSDEVPQNVEEIYYTKEEMEGLSAKCAKLHSFKANVMRRTNVQSLSWTKTGDKWDGGILAAMEKTDKEVTKKSDDSWSPWT</sequence>
<organism evidence="1 2">
    <name type="scientific">Venturia effusa</name>
    <dbReference type="NCBI Taxonomy" id="50376"/>
    <lineage>
        <taxon>Eukaryota</taxon>
        <taxon>Fungi</taxon>
        <taxon>Dikarya</taxon>
        <taxon>Ascomycota</taxon>
        <taxon>Pezizomycotina</taxon>
        <taxon>Dothideomycetes</taxon>
        <taxon>Pleosporomycetidae</taxon>
        <taxon>Venturiales</taxon>
        <taxon>Venturiaceae</taxon>
        <taxon>Venturia</taxon>
    </lineage>
</organism>
<protein>
    <submittedName>
        <fullName evidence="1">Uncharacterized protein</fullName>
    </submittedName>
</protein>
<dbReference type="STRING" id="50376.A0A517KW19"/>
<keyword evidence="2" id="KW-1185">Reference proteome</keyword>
<dbReference type="Proteomes" id="UP000316270">
    <property type="component" value="Chromosome 1"/>
</dbReference>